<keyword evidence="1" id="KW-0472">Membrane</keyword>
<keyword evidence="1" id="KW-1133">Transmembrane helix</keyword>
<proteinExistence type="predicted"/>
<protein>
    <submittedName>
        <fullName evidence="2">Uncharacterized protein</fullName>
    </submittedName>
</protein>
<keyword evidence="3" id="KW-1185">Reference proteome</keyword>
<evidence type="ECO:0000256" key="1">
    <source>
        <dbReference type="SAM" id="Phobius"/>
    </source>
</evidence>
<keyword evidence="1" id="KW-0812">Transmembrane</keyword>
<reference evidence="2 3" key="1">
    <citation type="submission" date="2019-07" db="EMBL/GenBank/DDBJ databases">
        <title>WGS assembly of Gossypium tomentosum.</title>
        <authorList>
            <person name="Chen Z.J."/>
            <person name="Sreedasyam A."/>
            <person name="Ando A."/>
            <person name="Song Q."/>
            <person name="De L."/>
            <person name="Hulse-Kemp A."/>
            <person name="Ding M."/>
            <person name="Ye W."/>
            <person name="Kirkbride R."/>
            <person name="Jenkins J."/>
            <person name="Plott C."/>
            <person name="Lovell J."/>
            <person name="Lin Y.-M."/>
            <person name="Vaughn R."/>
            <person name="Liu B."/>
            <person name="Li W."/>
            <person name="Simpson S."/>
            <person name="Scheffler B."/>
            <person name="Saski C."/>
            <person name="Grover C."/>
            <person name="Hu G."/>
            <person name="Conover J."/>
            <person name="Carlson J."/>
            <person name="Shu S."/>
            <person name="Boston L."/>
            <person name="Williams M."/>
            <person name="Peterson D."/>
            <person name="Mcgee K."/>
            <person name="Jones D."/>
            <person name="Wendel J."/>
            <person name="Stelly D."/>
            <person name="Grimwood J."/>
            <person name="Schmutz J."/>
        </authorList>
    </citation>
    <scope>NUCLEOTIDE SEQUENCE [LARGE SCALE GENOMIC DNA]</scope>
    <source>
        <strain evidence="2">7179.01</strain>
    </source>
</reference>
<dbReference type="EMBL" id="CM017621">
    <property type="protein sequence ID" value="TYH97181.1"/>
    <property type="molecule type" value="Genomic_DNA"/>
</dbReference>
<accession>A0A5D2MZY9</accession>
<evidence type="ECO:0000313" key="3">
    <source>
        <dbReference type="Proteomes" id="UP000322667"/>
    </source>
</evidence>
<dbReference type="AlphaFoldDB" id="A0A5D2MZY9"/>
<organism evidence="2 3">
    <name type="scientific">Gossypium tomentosum</name>
    <name type="common">Hawaiian cotton</name>
    <name type="synonym">Gossypium sandvicense</name>
    <dbReference type="NCBI Taxonomy" id="34277"/>
    <lineage>
        <taxon>Eukaryota</taxon>
        <taxon>Viridiplantae</taxon>
        <taxon>Streptophyta</taxon>
        <taxon>Embryophyta</taxon>
        <taxon>Tracheophyta</taxon>
        <taxon>Spermatophyta</taxon>
        <taxon>Magnoliopsida</taxon>
        <taxon>eudicotyledons</taxon>
        <taxon>Gunneridae</taxon>
        <taxon>Pentapetalae</taxon>
        <taxon>rosids</taxon>
        <taxon>malvids</taxon>
        <taxon>Malvales</taxon>
        <taxon>Malvaceae</taxon>
        <taxon>Malvoideae</taxon>
        <taxon>Gossypium</taxon>
    </lineage>
</organism>
<dbReference type="Proteomes" id="UP000322667">
    <property type="component" value="Chromosome A12"/>
</dbReference>
<name>A0A5D2MZY9_GOSTO</name>
<gene>
    <name evidence="2" type="ORF">ES332_A12G226700v1</name>
</gene>
<evidence type="ECO:0000313" key="2">
    <source>
        <dbReference type="EMBL" id="TYH97181.1"/>
    </source>
</evidence>
<sequence>MGARIRILRRIHCLRNLTNKFIKKRRRRRRRRENQAPFTFHTKQLVDFSKEICLKFMYPFVCNLELFCILEAVWEYEKYKQTCTGFDSLTQKIRQKQIFVLCYNSIIFLTILAGEQHSY</sequence>
<feature type="transmembrane region" description="Helical" evidence="1">
    <location>
        <begin position="98"/>
        <end position="114"/>
    </location>
</feature>